<proteinExistence type="predicted"/>
<dbReference type="AlphaFoldDB" id="M7TIW9"/>
<protein>
    <submittedName>
        <fullName evidence="1">Uncharacterized protein</fullName>
    </submittedName>
</protein>
<gene>
    <name evidence="1" type="ORF">UCREL1_3048</name>
</gene>
<dbReference type="Proteomes" id="UP000012174">
    <property type="component" value="Unassembled WGS sequence"/>
</dbReference>
<dbReference type="HOGENOM" id="CLU_1758807_0_0_1"/>
<dbReference type="eggNOG" id="ENOG502S698">
    <property type="taxonomic scope" value="Eukaryota"/>
</dbReference>
<evidence type="ECO:0000313" key="2">
    <source>
        <dbReference type="Proteomes" id="UP000012174"/>
    </source>
</evidence>
<dbReference type="KEGG" id="ela:UCREL1_3048"/>
<evidence type="ECO:0000313" key="1">
    <source>
        <dbReference type="EMBL" id="EMR69906.1"/>
    </source>
</evidence>
<dbReference type="OrthoDB" id="5278911at2759"/>
<organism evidence="1 2">
    <name type="scientific">Eutypa lata (strain UCR-EL1)</name>
    <name type="common">Grapevine dieback disease fungus</name>
    <name type="synonym">Eutypa armeniacae</name>
    <dbReference type="NCBI Taxonomy" id="1287681"/>
    <lineage>
        <taxon>Eukaryota</taxon>
        <taxon>Fungi</taxon>
        <taxon>Dikarya</taxon>
        <taxon>Ascomycota</taxon>
        <taxon>Pezizomycotina</taxon>
        <taxon>Sordariomycetes</taxon>
        <taxon>Xylariomycetidae</taxon>
        <taxon>Xylariales</taxon>
        <taxon>Diatrypaceae</taxon>
        <taxon>Eutypa</taxon>
    </lineage>
</organism>
<dbReference type="STRING" id="1287681.M7TIW9"/>
<name>M7TIW9_EUTLA</name>
<reference evidence="2" key="1">
    <citation type="journal article" date="2013" name="Genome Announc.">
        <title>Draft genome sequence of the grapevine dieback fungus Eutypa lata UCR-EL1.</title>
        <authorList>
            <person name="Blanco-Ulate B."/>
            <person name="Rolshausen P.E."/>
            <person name="Cantu D."/>
        </authorList>
    </citation>
    <scope>NUCLEOTIDE SEQUENCE [LARGE SCALE GENOMIC DNA]</scope>
    <source>
        <strain evidence="2">UCR-EL1</strain>
    </source>
</reference>
<keyword evidence="2" id="KW-1185">Reference proteome</keyword>
<sequence>MTGLTVQYGGTGPYSHSLDGDWIEASILLKKLSKALYRLEYLDLTGCADWFVALKGGERGAVENNSIDWVGDWGQVTTLRLCSGYALKEDATADQISRFAEKISIATEVQKHIRAQRSGKGRTAWIAVEKDSLSKEAKATLETQQGIV</sequence>
<dbReference type="EMBL" id="KB705996">
    <property type="protein sequence ID" value="EMR69906.1"/>
    <property type="molecule type" value="Genomic_DNA"/>
</dbReference>
<accession>M7TIW9</accession>